<gene>
    <name evidence="2" type="ORF">WA026_023817</name>
</gene>
<keyword evidence="3" id="KW-1185">Reference proteome</keyword>
<evidence type="ECO:0000256" key="1">
    <source>
        <dbReference type="SAM" id="Phobius"/>
    </source>
</evidence>
<comment type="caution">
    <text evidence="2">The sequence shown here is derived from an EMBL/GenBank/DDBJ whole genome shotgun (WGS) entry which is preliminary data.</text>
</comment>
<keyword evidence="1" id="KW-1133">Transmembrane helix</keyword>
<protein>
    <submittedName>
        <fullName evidence="2">Uncharacterized protein</fullName>
    </submittedName>
</protein>
<dbReference type="EMBL" id="JARQZJ010000089">
    <property type="protein sequence ID" value="KAK9882930.1"/>
    <property type="molecule type" value="Genomic_DNA"/>
</dbReference>
<sequence>MNIKQRYYLQCRKINRVVQQESIMNAMKVLKDEPQCCDLSDSDSNIAFIAKVNKLMKDMLSRTPVDSLRPNDDNISRKLCSYQKYNHYNYNFSIAILTSYVFILN</sequence>
<organism evidence="2 3">
    <name type="scientific">Henosepilachna vigintioctopunctata</name>
    <dbReference type="NCBI Taxonomy" id="420089"/>
    <lineage>
        <taxon>Eukaryota</taxon>
        <taxon>Metazoa</taxon>
        <taxon>Ecdysozoa</taxon>
        <taxon>Arthropoda</taxon>
        <taxon>Hexapoda</taxon>
        <taxon>Insecta</taxon>
        <taxon>Pterygota</taxon>
        <taxon>Neoptera</taxon>
        <taxon>Endopterygota</taxon>
        <taxon>Coleoptera</taxon>
        <taxon>Polyphaga</taxon>
        <taxon>Cucujiformia</taxon>
        <taxon>Coccinelloidea</taxon>
        <taxon>Coccinellidae</taxon>
        <taxon>Epilachninae</taxon>
        <taxon>Epilachnini</taxon>
        <taxon>Henosepilachna</taxon>
    </lineage>
</organism>
<dbReference type="AlphaFoldDB" id="A0AAW1UPJ3"/>
<accession>A0AAW1UPJ3</accession>
<evidence type="ECO:0000313" key="3">
    <source>
        <dbReference type="Proteomes" id="UP001431783"/>
    </source>
</evidence>
<dbReference type="Proteomes" id="UP001431783">
    <property type="component" value="Unassembled WGS sequence"/>
</dbReference>
<name>A0AAW1UPJ3_9CUCU</name>
<reference evidence="2 3" key="1">
    <citation type="submission" date="2023-03" db="EMBL/GenBank/DDBJ databases">
        <title>Genome insight into feeding habits of ladybird beetles.</title>
        <authorList>
            <person name="Li H.-S."/>
            <person name="Huang Y.-H."/>
            <person name="Pang H."/>
        </authorList>
    </citation>
    <scope>NUCLEOTIDE SEQUENCE [LARGE SCALE GENOMIC DNA]</scope>
    <source>
        <strain evidence="2">SYSU_2023b</strain>
        <tissue evidence="2">Whole body</tissue>
    </source>
</reference>
<evidence type="ECO:0000313" key="2">
    <source>
        <dbReference type="EMBL" id="KAK9882930.1"/>
    </source>
</evidence>
<proteinExistence type="predicted"/>
<keyword evidence="1" id="KW-0812">Transmembrane</keyword>
<feature type="transmembrane region" description="Helical" evidence="1">
    <location>
        <begin position="87"/>
        <end position="104"/>
    </location>
</feature>
<keyword evidence="1" id="KW-0472">Membrane</keyword>